<dbReference type="RefSeq" id="WP_108855748.1">
    <property type="nucleotide sequence ID" value="NZ_OMOI01000001.1"/>
</dbReference>
<dbReference type="Pfam" id="PF20107">
    <property type="entry name" value="DUF6497"/>
    <property type="match status" value="1"/>
</dbReference>
<sequence>MGRTAGYLGPRGLTGVAAAAATLALSLTVPTTCAASQEDWFDGTPLEVPSGQTVTLLEVRQQDGNQEGSALHVRFLAPEISRNTGRIAFSQAEEDMAVICQDYVLPHLSKITDTEPEQIVIVLADRWVEFGVSDMDATQFFEAFRPEDGVCVWDGF</sequence>
<reference evidence="2 3" key="1">
    <citation type="submission" date="2018-03" db="EMBL/GenBank/DDBJ databases">
        <authorList>
            <person name="Keele B.F."/>
        </authorList>
    </citation>
    <scope>NUCLEOTIDE SEQUENCE [LARGE SCALE GENOMIC DNA]</scope>
    <source>
        <strain evidence="2 3">CECT 8811</strain>
    </source>
</reference>
<feature type="signal peptide" evidence="1">
    <location>
        <begin position="1"/>
        <end position="34"/>
    </location>
</feature>
<dbReference type="OrthoDB" id="7862028at2"/>
<dbReference type="Proteomes" id="UP000244911">
    <property type="component" value="Unassembled WGS sequence"/>
</dbReference>
<evidence type="ECO:0000256" key="1">
    <source>
        <dbReference type="SAM" id="SignalP"/>
    </source>
</evidence>
<feature type="chain" id="PRO_5015325903" description="Acetolactate synthase" evidence="1">
    <location>
        <begin position="35"/>
        <end position="156"/>
    </location>
</feature>
<dbReference type="EMBL" id="OMOI01000001">
    <property type="protein sequence ID" value="SPF75673.1"/>
    <property type="molecule type" value="Genomic_DNA"/>
</dbReference>
<dbReference type="InterPro" id="IPR045467">
    <property type="entry name" value="DUF6497"/>
</dbReference>
<dbReference type="AlphaFoldDB" id="A0A2R8AHZ3"/>
<name>A0A2R8AHZ3_9RHOB</name>
<evidence type="ECO:0000313" key="2">
    <source>
        <dbReference type="EMBL" id="SPF75673.1"/>
    </source>
</evidence>
<keyword evidence="3" id="KW-1185">Reference proteome</keyword>
<evidence type="ECO:0000313" key="3">
    <source>
        <dbReference type="Proteomes" id="UP000244911"/>
    </source>
</evidence>
<keyword evidence="1" id="KW-0732">Signal</keyword>
<proteinExistence type="predicted"/>
<gene>
    <name evidence="2" type="ORF">ALP8811_00666</name>
</gene>
<organism evidence="2 3">
    <name type="scientific">Aliiroseovarius pelagivivens</name>
    <dbReference type="NCBI Taxonomy" id="1639690"/>
    <lineage>
        <taxon>Bacteria</taxon>
        <taxon>Pseudomonadati</taxon>
        <taxon>Pseudomonadota</taxon>
        <taxon>Alphaproteobacteria</taxon>
        <taxon>Rhodobacterales</taxon>
        <taxon>Paracoccaceae</taxon>
        <taxon>Aliiroseovarius</taxon>
    </lineage>
</organism>
<protein>
    <recommendedName>
        <fullName evidence="4">Acetolactate synthase</fullName>
    </recommendedName>
</protein>
<accession>A0A2R8AHZ3</accession>
<evidence type="ECO:0008006" key="4">
    <source>
        <dbReference type="Google" id="ProtNLM"/>
    </source>
</evidence>